<dbReference type="AlphaFoldDB" id="A0A5C7ENW0"/>
<evidence type="ECO:0000256" key="6">
    <source>
        <dbReference type="ARBA" id="ARBA00023136"/>
    </source>
</evidence>
<dbReference type="InParanoid" id="A0A5C7ENW0"/>
<dbReference type="OrthoDB" id="9803238at2"/>
<dbReference type="GO" id="GO:0046872">
    <property type="term" value="F:metal ion binding"/>
    <property type="evidence" value="ECO:0007669"/>
    <property type="project" value="UniProtKB-KW"/>
</dbReference>
<organism evidence="9 10">
    <name type="scientific">Pelomicrobium methylotrophicum</name>
    <dbReference type="NCBI Taxonomy" id="2602750"/>
    <lineage>
        <taxon>Bacteria</taxon>
        <taxon>Pseudomonadati</taxon>
        <taxon>Pseudomonadota</taxon>
        <taxon>Hydrogenophilia</taxon>
        <taxon>Hydrogenophilia incertae sedis</taxon>
        <taxon>Pelomicrobium</taxon>
    </lineage>
</organism>
<dbReference type="GO" id="GO:0071555">
    <property type="term" value="P:cell wall organization"/>
    <property type="evidence" value="ECO:0007669"/>
    <property type="project" value="TreeGrafter"/>
</dbReference>
<evidence type="ECO:0000256" key="5">
    <source>
        <dbReference type="ARBA" id="ARBA00022989"/>
    </source>
</evidence>
<evidence type="ECO:0000313" key="10">
    <source>
        <dbReference type="Proteomes" id="UP000321201"/>
    </source>
</evidence>
<dbReference type="GO" id="GO:0005886">
    <property type="term" value="C:plasma membrane"/>
    <property type="evidence" value="ECO:0007669"/>
    <property type="project" value="UniProtKB-SubCell"/>
</dbReference>
<dbReference type="InterPro" id="IPR000715">
    <property type="entry name" value="Glycosyl_transferase_4"/>
</dbReference>
<dbReference type="GO" id="GO:0009103">
    <property type="term" value="P:lipopolysaccharide biosynthetic process"/>
    <property type="evidence" value="ECO:0007669"/>
    <property type="project" value="TreeGrafter"/>
</dbReference>
<evidence type="ECO:0000256" key="1">
    <source>
        <dbReference type="ARBA" id="ARBA00004651"/>
    </source>
</evidence>
<evidence type="ECO:0000256" key="7">
    <source>
        <dbReference type="PIRSR" id="PIRSR600715-1"/>
    </source>
</evidence>
<accession>A0A5C7ENW0</accession>
<feature type="transmembrane region" description="Helical" evidence="8">
    <location>
        <begin position="158"/>
        <end position="175"/>
    </location>
</feature>
<reference evidence="9 10" key="1">
    <citation type="submission" date="2019-08" db="EMBL/GenBank/DDBJ databases">
        <title>Pelomicrobium methylotrophicum gen. nov., sp. nov. a moderately thermophilic, facultatively anaerobic, lithoautotrophic and methylotrophic bacterium isolated from a terrestrial mud volcano.</title>
        <authorList>
            <person name="Slobodkina G.B."/>
            <person name="Merkel A.Y."/>
            <person name="Slobodkin A.I."/>
        </authorList>
    </citation>
    <scope>NUCLEOTIDE SEQUENCE [LARGE SCALE GENOMIC DNA]</scope>
    <source>
        <strain evidence="9 10">SM250</strain>
    </source>
</reference>
<dbReference type="PANTHER" id="PTHR22926:SF3">
    <property type="entry name" value="UNDECAPRENYL-PHOSPHATE ALPHA-N-ACETYLGLUCOSAMINYL 1-PHOSPHATE TRANSFERASE"/>
    <property type="match status" value="1"/>
</dbReference>
<evidence type="ECO:0000256" key="2">
    <source>
        <dbReference type="ARBA" id="ARBA00022475"/>
    </source>
</evidence>
<keyword evidence="2" id="KW-1003">Cell membrane</keyword>
<feature type="transmembrane region" description="Helical" evidence="8">
    <location>
        <begin position="134"/>
        <end position="152"/>
    </location>
</feature>
<dbReference type="EMBL" id="VPFL01000002">
    <property type="protein sequence ID" value="TXF13461.1"/>
    <property type="molecule type" value="Genomic_DNA"/>
</dbReference>
<sequence length="312" mass="32941">MAFALSLGAIVWLLRGGRLQILDHPNERSLHTTPVPRTGGLGLLAGAVTAWPIAAPAGAWPALIGALVLAGVSFLDDLRELPAIVRLMFQLAVSMALVAWHWEAFPGPAWAIAAALAIAWMCNLYNFMDGADGLAGGMAVAGFGAYAIAAGLGGAMELAALSAAIAASALAFLVFNFPPARIFMGDVGSVPLGFLAGALGLLGWQQALWPAWFPVLAFSPFIVDATVTLLRRALRGERVWQAHREHYYQRVVQLGAGHRGTALGEYALMLAAGTSALGLLTAPAPVQWVGLGAWVVVYAAVMLWIDRLWRSR</sequence>
<keyword evidence="5 8" id="KW-1133">Transmembrane helix</keyword>
<dbReference type="Proteomes" id="UP000321201">
    <property type="component" value="Unassembled WGS sequence"/>
</dbReference>
<feature type="transmembrane region" description="Helical" evidence="8">
    <location>
        <begin position="84"/>
        <end position="102"/>
    </location>
</feature>
<gene>
    <name evidence="9" type="ORF">FR698_01985</name>
</gene>
<keyword evidence="10" id="KW-1185">Reference proteome</keyword>
<dbReference type="CDD" id="cd06854">
    <property type="entry name" value="GT_WbpL_WbcO_like"/>
    <property type="match status" value="1"/>
</dbReference>
<keyword evidence="4 8" id="KW-0812">Transmembrane</keyword>
<dbReference type="PANTHER" id="PTHR22926">
    <property type="entry name" value="PHOSPHO-N-ACETYLMURAMOYL-PENTAPEPTIDE-TRANSFERASE"/>
    <property type="match status" value="1"/>
</dbReference>
<proteinExistence type="predicted"/>
<comment type="caution">
    <text evidence="9">The sequence shown here is derived from an EMBL/GenBank/DDBJ whole genome shotgun (WGS) entry which is preliminary data.</text>
</comment>
<dbReference type="GO" id="GO:0016780">
    <property type="term" value="F:phosphotransferase activity, for other substituted phosphate groups"/>
    <property type="evidence" value="ECO:0007669"/>
    <property type="project" value="InterPro"/>
</dbReference>
<feature type="transmembrane region" description="Helical" evidence="8">
    <location>
        <begin position="108"/>
        <end position="127"/>
    </location>
</feature>
<feature type="transmembrane region" description="Helical" evidence="8">
    <location>
        <begin position="263"/>
        <end position="282"/>
    </location>
</feature>
<feature type="transmembrane region" description="Helical" evidence="8">
    <location>
        <begin position="211"/>
        <end position="230"/>
    </location>
</feature>
<evidence type="ECO:0000256" key="8">
    <source>
        <dbReference type="SAM" id="Phobius"/>
    </source>
</evidence>
<evidence type="ECO:0000256" key="4">
    <source>
        <dbReference type="ARBA" id="ARBA00022692"/>
    </source>
</evidence>
<name>A0A5C7ENW0_9PROT</name>
<keyword evidence="3 9" id="KW-0808">Transferase</keyword>
<keyword evidence="7" id="KW-0460">Magnesium</keyword>
<feature type="transmembrane region" description="Helical" evidence="8">
    <location>
        <begin position="187"/>
        <end position="205"/>
    </location>
</feature>
<comment type="cofactor">
    <cofactor evidence="7">
        <name>Mg(2+)</name>
        <dbReference type="ChEBI" id="CHEBI:18420"/>
    </cofactor>
</comment>
<protein>
    <submittedName>
        <fullName evidence="9">Glycosyltransferase family 4 protein</fullName>
    </submittedName>
</protein>
<feature type="transmembrane region" description="Helical" evidence="8">
    <location>
        <begin position="43"/>
        <end position="72"/>
    </location>
</feature>
<keyword evidence="7" id="KW-0479">Metal-binding</keyword>
<dbReference type="FunCoup" id="A0A5C7ENW0">
    <property type="interactions" value="263"/>
</dbReference>
<feature type="transmembrane region" description="Helical" evidence="8">
    <location>
        <begin position="288"/>
        <end position="305"/>
    </location>
</feature>
<dbReference type="Pfam" id="PF00953">
    <property type="entry name" value="Glycos_transf_4"/>
    <property type="match status" value="1"/>
</dbReference>
<feature type="binding site" evidence="7">
    <location>
        <position position="126"/>
    </location>
    <ligand>
        <name>Mg(2+)</name>
        <dbReference type="ChEBI" id="CHEBI:18420"/>
    </ligand>
</feature>
<comment type="subcellular location">
    <subcellularLocation>
        <location evidence="1">Cell membrane</location>
        <topology evidence="1">Multi-pass membrane protein</topology>
    </subcellularLocation>
</comment>
<evidence type="ECO:0000256" key="3">
    <source>
        <dbReference type="ARBA" id="ARBA00022679"/>
    </source>
</evidence>
<dbReference type="GO" id="GO:0044038">
    <property type="term" value="P:cell wall macromolecule biosynthetic process"/>
    <property type="evidence" value="ECO:0007669"/>
    <property type="project" value="TreeGrafter"/>
</dbReference>
<evidence type="ECO:0000313" key="9">
    <source>
        <dbReference type="EMBL" id="TXF13461.1"/>
    </source>
</evidence>
<feature type="binding site" evidence="7">
    <location>
        <position position="186"/>
    </location>
    <ligand>
        <name>Mg(2+)</name>
        <dbReference type="ChEBI" id="CHEBI:18420"/>
    </ligand>
</feature>
<keyword evidence="6 8" id="KW-0472">Membrane</keyword>